<protein>
    <submittedName>
        <fullName evidence="1">Cytochrome P450-like protein</fullName>
    </submittedName>
</protein>
<evidence type="ECO:0000313" key="3">
    <source>
        <dbReference type="Proteomes" id="UP000000763"/>
    </source>
</evidence>
<dbReference type="EMBL" id="AP005160">
    <property type="protein sequence ID" value="BAC20117.1"/>
    <property type="molecule type" value="Genomic_DNA"/>
</dbReference>
<reference evidence="3" key="4">
    <citation type="journal article" date="2008" name="Nucleic Acids Res.">
        <title>The rice annotation project database (RAP-DB): 2008 update.</title>
        <authorList>
            <consortium name="The rice annotation project (RAP)"/>
        </authorList>
    </citation>
    <scope>GENOME REANNOTATION</scope>
    <source>
        <strain evidence="3">cv. Nipponbare</strain>
    </source>
</reference>
<proteinExistence type="predicted"/>
<dbReference type="EMBL" id="AP005719">
    <property type="protein sequence ID" value="BAD31670.1"/>
    <property type="molecule type" value="Genomic_DNA"/>
</dbReference>
<accession>Q8GVK1</accession>
<dbReference type="Proteomes" id="UP000000763">
    <property type="component" value="Chromosome 7"/>
</dbReference>
<organism evidence="1 3">
    <name type="scientific">Oryza sativa subsp. japonica</name>
    <name type="common">Rice</name>
    <dbReference type="NCBI Taxonomy" id="39947"/>
    <lineage>
        <taxon>Eukaryota</taxon>
        <taxon>Viridiplantae</taxon>
        <taxon>Streptophyta</taxon>
        <taxon>Embryophyta</taxon>
        <taxon>Tracheophyta</taxon>
        <taxon>Spermatophyta</taxon>
        <taxon>Magnoliopsida</taxon>
        <taxon>Liliopsida</taxon>
        <taxon>Poales</taxon>
        <taxon>Poaceae</taxon>
        <taxon>BOP clade</taxon>
        <taxon>Oryzoideae</taxon>
        <taxon>Oryzeae</taxon>
        <taxon>Oryzinae</taxon>
        <taxon>Oryza</taxon>
        <taxon>Oryza sativa</taxon>
    </lineage>
</organism>
<reference evidence="3" key="3">
    <citation type="journal article" date="2005" name="Nature">
        <title>The map-based sequence of the rice genome.</title>
        <authorList>
            <consortium name="International rice genome sequencing project (IRGSP)"/>
            <person name="Matsumoto T."/>
            <person name="Wu J."/>
            <person name="Kanamori H."/>
            <person name="Katayose Y."/>
            <person name="Fujisawa M."/>
            <person name="Namiki N."/>
            <person name="Mizuno H."/>
            <person name="Yamamoto K."/>
            <person name="Antonio B.A."/>
            <person name="Baba T."/>
            <person name="Sakata K."/>
            <person name="Nagamura Y."/>
            <person name="Aoki H."/>
            <person name="Arikawa K."/>
            <person name="Arita K."/>
            <person name="Bito T."/>
            <person name="Chiden Y."/>
            <person name="Fujitsuka N."/>
            <person name="Fukunaka R."/>
            <person name="Hamada M."/>
            <person name="Harada C."/>
            <person name="Hayashi A."/>
            <person name="Hijishita S."/>
            <person name="Honda M."/>
            <person name="Hosokawa S."/>
            <person name="Ichikawa Y."/>
            <person name="Idonuma A."/>
            <person name="Iijima M."/>
            <person name="Ikeda M."/>
            <person name="Ikeno M."/>
            <person name="Ito K."/>
            <person name="Ito S."/>
            <person name="Ito T."/>
            <person name="Ito Y."/>
            <person name="Ito Y."/>
            <person name="Iwabuchi A."/>
            <person name="Kamiya K."/>
            <person name="Karasawa W."/>
            <person name="Kurita K."/>
            <person name="Katagiri S."/>
            <person name="Kikuta A."/>
            <person name="Kobayashi H."/>
            <person name="Kobayashi N."/>
            <person name="Machita K."/>
            <person name="Maehara T."/>
            <person name="Masukawa M."/>
            <person name="Mizubayashi T."/>
            <person name="Mukai Y."/>
            <person name="Nagasaki H."/>
            <person name="Nagata Y."/>
            <person name="Naito S."/>
            <person name="Nakashima M."/>
            <person name="Nakama Y."/>
            <person name="Nakamichi Y."/>
            <person name="Nakamura M."/>
            <person name="Meguro A."/>
            <person name="Negishi M."/>
            <person name="Ohta I."/>
            <person name="Ohta T."/>
            <person name="Okamoto M."/>
            <person name="Ono N."/>
            <person name="Saji S."/>
            <person name="Sakaguchi M."/>
            <person name="Sakai K."/>
            <person name="Shibata M."/>
            <person name="Shimokawa T."/>
            <person name="Song J."/>
            <person name="Takazaki Y."/>
            <person name="Terasawa K."/>
            <person name="Tsugane M."/>
            <person name="Tsuji K."/>
            <person name="Ueda S."/>
            <person name="Waki K."/>
            <person name="Yamagata H."/>
            <person name="Yamamoto M."/>
            <person name="Yamamoto S."/>
            <person name="Yamane H."/>
            <person name="Yoshiki S."/>
            <person name="Yoshihara R."/>
            <person name="Yukawa K."/>
            <person name="Zhong H."/>
            <person name="Yano M."/>
            <person name="Yuan Q."/>
            <person name="Ouyang S."/>
            <person name="Liu J."/>
            <person name="Jones K.M."/>
            <person name="Gansberger K."/>
            <person name="Moffat K."/>
            <person name="Hill J."/>
            <person name="Bera J."/>
            <person name="Fadrosh D."/>
            <person name="Jin S."/>
            <person name="Johri S."/>
            <person name="Kim M."/>
            <person name="Overton L."/>
            <person name="Reardon M."/>
            <person name="Tsitrin T."/>
            <person name="Vuong H."/>
            <person name="Weaver B."/>
            <person name="Ciecko A."/>
            <person name="Tallon L."/>
            <person name="Jackson J."/>
            <person name="Pai G."/>
            <person name="Aken S.V."/>
            <person name="Utterback T."/>
            <person name="Reidmuller S."/>
            <person name="Feldblyum T."/>
            <person name="Hsiao J."/>
            <person name="Zismann V."/>
            <person name="Iobst S."/>
            <person name="de Vazeille A.R."/>
            <person name="Buell C.R."/>
            <person name="Ying K."/>
            <person name="Li Y."/>
            <person name="Lu T."/>
            <person name="Huang Y."/>
            <person name="Zhao Q."/>
            <person name="Feng Q."/>
            <person name="Zhang L."/>
            <person name="Zhu J."/>
            <person name="Weng Q."/>
            <person name="Mu J."/>
            <person name="Lu Y."/>
            <person name="Fan D."/>
            <person name="Liu Y."/>
            <person name="Guan J."/>
            <person name="Zhang Y."/>
            <person name="Yu S."/>
            <person name="Liu X."/>
            <person name="Zhang Y."/>
            <person name="Hong G."/>
            <person name="Han B."/>
            <person name="Choisne N."/>
            <person name="Demange N."/>
            <person name="Orjeda G."/>
            <person name="Samain S."/>
            <person name="Cattolico L."/>
            <person name="Pelletier E."/>
            <person name="Couloux A."/>
            <person name="Segurens B."/>
            <person name="Wincker P."/>
            <person name="D'Hont A."/>
            <person name="Scarpelli C."/>
            <person name="Weissenbach J."/>
            <person name="Salanoubat M."/>
            <person name="Quetier F."/>
            <person name="Yu Y."/>
            <person name="Kim H.R."/>
            <person name="Rambo T."/>
            <person name="Currie J."/>
            <person name="Collura K."/>
            <person name="Luo M."/>
            <person name="Yang T."/>
            <person name="Ammiraju J.S.S."/>
            <person name="Engler F."/>
            <person name="Soderlund C."/>
            <person name="Wing R.A."/>
            <person name="Palmer L.E."/>
            <person name="de la Bastide M."/>
            <person name="Spiegel L."/>
            <person name="Nascimento L."/>
            <person name="Zutavern T."/>
            <person name="O'Shaughnessy A."/>
            <person name="Dike S."/>
            <person name="Dedhia N."/>
            <person name="Preston R."/>
            <person name="Balija V."/>
            <person name="McCombie W.R."/>
            <person name="Chow T."/>
            <person name="Chen H."/>
            <person name="Chung M."/>
            <person name="Chen C."/>
            <person name="Shaw J."/>
            <person name="Wu H."/>
            <person name="Hsiao K."/>
            <person name="Chao Y."/>
            <person name="Chu M."/>
            <person name="Cheng C."/>
            <person name="Hour A."/>
            <person name="Lee P."/>
            <person name="Lin S."/>
            <person name="Lin Y."/>
            <person name="Liou J."/>
            <person name="Liu S."/>
            <person name="Hsing Y."/>
            <person name="Raghuvanshi S."/>
            <person name="Mohanty A."/>
            <person name="Bharti A.K."/>
            <person name="Gaur A."/>
            <person name="Gupta V."/>
            <person name="Kumar D."/>
            <person name="Ravi V."/>
            <person name="Vij S."/>
            <person name="Kapur A."/>
            <person name="Khurana P."/>
            <person name="Khurana P."/>
            <person name="Khurana J.P."/>
            <person name="Tyagi A.K."/>
            <person name="Gaikwad K."/>
            <person name="Singh A."/>
            <person name="Dalal V."/>
            <person name="Srivastava S."/>
            <person name="Dixit A."/>
            <person name="Pal A.K."/>
            <person name="Ghazi I.A."/>
            <person name="Yadav M."/>
            <person name="Pandit A."/>
            <person name="Bhargava A."/>
            <person name="Sureshbabu K."/>
            <person name="Batra K."/>
            <person name="Sharma T.R."/>
            <person name="Mohapatra T."/>
            <person name="Singh N.K."/>
            <person name="Messing J."/>
            <person name="Nelson A.B."/>
            <person name="Fuks G."/>
            <person name="Kavchok S."/>
            <person name="Keizer G."/>
            <person name="Linton E."/>
            <person name="Llaca V."/>
            <person name="Song R."/>
            <person name="Tanyolac B."/>
            <person name="Young S."/>
            <person name="Ho-Il K."/>
            <person name="Hahn J.H."/>
            <person name="Sangsakoo G."/>
            <person name="Vanavichit A."/>
            <person name="de Mattos Luiz.A.T."/>
            <person name="Zimmer P.D."/>
            <person name="Malone G."/>
            <person name="Dellagostin O."/>
            <person name="de Oliveira A.C."/>
            <person name="Bevan M."/>
            <person name="Bancroft I."/>
            <person name="Minx P."/>
            <person name="Cordum H."/>
            <person name="Wilson R."/>
            <person name="Cheng Z."/>
            <person name="Jin W."/>
            <person name="Jiang J."/>
            <person name="Leong S.A."/>
            <person name="Iwama H."/>
            <person name="Gojobori T."/>
            <person name="Itoh T."/>
            <person name="Niimura Y."/>
            <person name="Fujii Y."/>
            <person name="Habara T."/>
            <person name="Sakai H."/>
            <person name="Sato Y."/>
            <person name="Wilson G."/>
            <person name="Kumar K."/>
            <person name="McCouch S."/>
            <person name="Juretic N."/>
            <person name="Hoen D."/>
            <person name="Wright S."/>
            <person name="Bruskiewich R."/>
            <person name="Bureau T."/>
            <person name="Miyao A."/>
            <person name="Hirochika H."/>
            <person name="Nishikawa T."/>
            <person name="Kadowaki K."/>
            <person name="Sugiura M."/>
            <person name="Burr B."/>
            <person name="Sasaki T."/>
        </authorList>
    </citation>
    <scope>NUCLEOTIDE SEQUENCE [LARGE SCALE GENOMIC DNA]</scope>
    <source>
        <strain evidence="3">cv. Nipponbare</strain>
    </source>
</reference>
<sequence length="168" mass="17131">MIRLRERRRGGRAGQAESCAAVRLARRHAGLRGPPAWVSSHTHGAAHRQLSAIVARASPPFSHIPAAAAALHPAAVSALLAVGGGGWVRIPSVAWRGPHLVGGGGFASCRGDESASRRGLDSACGHGDAVSSLPPPRPPSCHLTLFSGAPTPAYYLLAPLLLAVGCVG</sequence>
<evidence type="ECO:0000313" key="2">
    <source>
        <dbReference type="EMBL" id="BAD31670.1"/>
    </source>
</evidence>
<name>Q8GVK1_ORYSJ</name>
<reference evidence="1" key="1">
    <citation type="submission" date="2002-05" db="EMBL/GenBank/DDBJ databases">
        <title>Oryza sativa nipponbare(GA3) genomic DNA, chromosome 7, BAC clone:OSJNBa0031C24.</title>
        <authorList>
            <person name="Sasaki T."/>
            <person name="Matsumoto T."/>
            <person name="Katayose Y."/>
        </authorList>
    </citation>
    <scope>NUCLEOTIDE SEQUENCE</scope>
</reference>
<evidence type="ECO:0000313" key="1">
    <source>
        <dbReference type="EMBL" id="BAC20117.1"/>
    </source>
</evidence>
<reference evidence="2" key="2">
    <citation type="submission" date="2002-09" db="EMBL/GenBank/DDBJ databases">
        <title>Oryza sativa nipponbare(GA3) genomic DNA, chromosome 7, BAC clone:B1130E10.</title>
        <authorList>
            <person name="Sasaki T."/>
            <person name="Matsumoto T."/>
            <person name="Katayose Y."/>
        </authorList>
    </citation>
    <scope>NUCLEOTIDE SEQUENCE</scope>
</reference>
<gene>
    <name evidence="2" type="primary">B1130E10.123</name>
    <name evidence="1" type="ORF">OSJNBa0031C24.147</name>
</gene>
<dbReference type="AlphaFoldDB" id="Q8GVK1"/>